<proteinExistence type="inferred from homology"/>
<evidence type="ECO:0000259" key="5">
    <source>
        <dbReference type="Pfam" id="PF00171"/>
    </source>
</evidence>
<evidence type="ECO:0000256" key="2">
    <source>
        <dbReference type="ARBA" id="ARBA00023002"/>
    </source>
</evidence>
<keyword evidence="2 4" id="KW-0560">Oxidoreductase</keyword>
<dbReference type="Gene3D" id="3.40.309.10">
    <property type="entry name" value="Aldehyde Dehydrogenase, Chain A, domain 2"/>
    <property type="match status" value="1"/>
</dbReference>
<dbReference type="AlphaFoldDB" id="A0A9X1T369"/>
<dbReference type="FunFam" id="3.40.605.10:FF:000007">
    <property type="entry name" value="NAD/NADP-dependent betaine aldehyde dehydrogenase"/>
    <property type="match status" value="1"/>
</dbReference>
<dbReference type="PANTHER" id="PTHR11699">
    <property type="entry name" value="ALDEHYDE DEHYDROGENASE-RELATED"/>
    <property type="match status" value="1"/>
</dbReference>
<dbReference type="InterPro" id="IPR016162">
    <property type="entry name" value="Ald_DH_N"/>
</dbReference>
<gene>
    <name evidence="6" type="ORF">LZD57_04085</name>
</gene>
<keyword evidence="7" id="KW-1185">Reference proteome</keyword>
<protein>
    <submittedName>
        <fullName evidence="6">Aldehyde dehydrogenase family protein</fullName>
    </submittedName>
</protein>
<dbReference type="InterPro" id="IPR016161">
    <property type="entry name" value="Ald_DH/histidinol_DH"/>
</dbReference>
<evidence type="ECO:0000256" key="3">
    <source>
        <dbReference type="PROSITE-ProRule" id="PRU10007"/>
    </source>
</evidence>
<organism evidence="6 7">
    <name type="scientific">Jiella avicenniae</name>
    <dbReference type="NCBI Taxonomy" id="2907202"/>
    <lineage>
        <taxon>Bacteria</taxon>
        <taxon>Pseudomonadati</taxon>
        <taxon>Pseudomonadota</taxon>
        <taxon>Alphaproteobacteria</taxon>
        <taxon>Hyphomicrobiales</taxon>
        <taxon>Aurantimonadaceae</taxon>
        <taxon>Jiella</taxon>
    </lineage>
</organism>
<feature type="active site" evidence="3">
    <location>
        <position position="256"/>
    </location>
</feature>
<comment type="caution">
    <text evidence="6">The sequence shown here is derived from an EMBL/GenBank/DDBJ whole genome shotgun (WGS) entry which is preliminary data.</text>
</comment>
<name>A0A9X1T369_9HYPH</name>
<dbReference type="GO" id="GO:0016620">
    <property type="term" value="F:oxidoreductase activity, acting on the aldehyde or oxo group of donors, NAD or NADP as acceptor"/>
    <property type="evidence" value="ECO:0007669"/>
    <property type="project" value="InterPro"/>
</dbReference>
<accession>A0A9X1T369</accession>
<dbReference type="SUPFAM" id="SSF53720">
    <property type="entry name" value="ALDH-like"/>
    <property type="match status" value="1"/>
</dbReference>
<dbReference type="Proteomes" id="UP001139035">
    <property type="component" value="Unassembled WGS sequence"/>
</dbReference>
<sequence length="486" mass="50582">MTIQTGLWFDPSKLLVGGRWRPAASGALIPVENPSNGETMASIAAGTAEDVEAAVSAAEAALDGEWGAMTATERGRILMRLARLVEDRAETLAHLESADVGKPIAQARNDAKALARYFEFYGGAADKVMGETIPYQAGTTVLTLREPHGVTAHIIPWNYPMQILGRSVGAALAMGNACVLKPAEDASLSALAVAALAEEAGLPAGALNVVTGWGHEVGAALSAHPRVHHVSFTGSVGTGRRIQSAAAENVVPVTLELGGKSPHIVFDDCDLEAALPTLVGACIQAAGQTCSAASRVLVQRGIYETVKERMAAAYRALVAGPASEVFDLGPLVSAKQKDVVARYIAKGRAELTVAAEGRIDASAPAAGHYVAPVLFADVPADHALAREEIFGPVQVMIPFDDEADAIRIANGTDYGLVAGVWTQNGGRQMRIARKLHCGQVFVNNYGAGGGVELPFGGVGKSGHGREKGFEALYGFSRLKTVSIAHG</sequence>
<evidence type="ECO:0000256" key="4">
    <source>
        <dbReference type="RuleBase" id="RU003345"/>
    </source>
</evidence>
<dbReference type="InterPro" id="IPR015590">
    <property type="entry name" value="Aldehyde_DH_dom"/>
</dbReference>
<dbReference type="EMBL" id="JAJUWU010000003">
    <property type="protein sequence ID" value="MCE7027161.1"/>
    <property type="molecule type" value="Genomic_DNA"/>
</dbReference>
<evidence type="ECO:0000256" key="1">
    <source>
        <dbReference type="ARBA" id="ARBA00009986"/>
    </source>
</evidence>
<evidence type="ECO:0000313" key="7">
    <source>
        <dbReference type="Proteomes" id="UP001139035"/>
    </source>
</evidence>
<comment type="similarity">
    <text evidence="1 4">Belongs to the aldehyde dehydrogenase family.</text>
</comment>
<reference evidence="6" key="1">
    <citation type="submission" date="2022-01" db="EMBL/GenBank/DDBJ databases">
        <title>Jiella avicenniae sp. nov., a novel endophytic bacterium isolated from bark of Avicennia marina.</title>
        <authorList>
            <person name="Tuo L."/>
        </authorList>
    </citation>
    <scope>NUCLEOTIDE SEQUENCE</scope>
    <source>
        <strain evidence="6">CBK1P-4</strain>
    </source>
</reference>
<dbReference type="RefSeq" id="WP_233717835.1">
    <property type="nucleotide sequence ID" value="NZ_JAJUWU010000003.1"/>
</dbReference>
<dbReference type="PROSITE" id="PS00687">
    <property type="entry name" value="ALDEHYDE_DEHYDR_GLU"/>
    <property type="match status" value="1"/>
</dbReference>
<dbReference type="Pfam" id="PF00171">
    <property type="entry name" value="Aldedh"/>
    <property type="match status" value="1"/>
</dbReference>
<feature type="domain" description="Aldehyde dehydrogenase" evidence="5">
    <location>
        <begin position="20"/>
        <end position="481"/>
    </location>
</feature>
<dbReference type="InterPro" id="IPR029510">
    <property type="entry name" value="Ald_DH_CS_GLU"/>
</dbReference>
<evidence type="ECO:0000313" key="6">
    <source>
        <dbReference type="EMBL" id="MCE7027161.1"/>
    </source>
</evidence>
<dbReference type="InterPro" id="IPR016163">
    <property type="entry name" value="Ald_DH_C"/>
</dbReference>
<dbReference type="Gene3D" id="3.40.605.10">
    <property type="entry name" value="Aldehyde Dehydrogenase, Chain A, domain 1"/>
    <property type="match status" value="1"/>
</dbReference>
<dbReference type="CDD" id="cd07109">
    <property type="entry name" value="ALDH_AAS00426"/>
    <property type="match status" value="1"/>
</dbReference>